<dbReference type="EMBL" id="JAMYWD010000005">
    <property type="protein sequence ID" value="KAJ4969675.1"/>
    <property type="molecule type" value="Genomic_DNA"/>
</dbReference>
<evidence type="ECO:0000256" key="4">
    <source>
        <dbReference type="ARBA" id="ARBA00022525"/>
    </source>
</evidence>
<comment type="subcellular location">
    <subcellularLocation>
        <location evidence="1">Secreted</location>
    </subcellularLocation>
</comment>
<evidence type="ECO:0000256" key="2">
    <source>
        <dbReference type="ARBA" id="ARBA00005581"/>
    </source>
</evidence>
<evidence type="ECO:0000256" key="1">
    <source>
        <dbReference type="ARBA" id="ARBA00004613"/>
    </source>
</evidence>
<dbReference type="Pfam" id="PF05938">
    <property type="entry name" value="Self-incomp_S1"/>
    <property type="match status" value="1"/>
</dbReference>
<keyword evidence="7" id="KW-1185">Reference proteome</keyword>
<keyword evidence="3" id="KW-0713">Self-incompatibility</keyword>
<gene>
    <name evidence="6" type="ORF">NE237_002774</name>
</gene>
<sequence length="105" mass="12549">MSVRILNSMDQFQWQFRDELWGKTQFSCNLSYTWRKEQRRGNFMVYDTDNENLRMHPCFGVCEWLVKANGLFALDTDVQIWDFELPWSGWDDEDPGAAWVSVLKT</sequence>
<dbReference type="Proteomes" id="UP001141806">
    <property type="component" value="Unassembled WGS sequence"/>
</dbReference>
<keyword evidence="4" id="KW-0964">Secreted</keyword>
<dbReference type="GO" id="GO:0005576">
    <property type="term" value="C:extracellular region"/>
    <property type="evidence" value="ECO:0007669"/>
    <property type="project" value="UniProtKB-SubCell"/>
</dbReference>
<reference evidence="6" key="1">
    <citation type="journal article" date="2023" name="Plant J.">
        <title>The genome of the king protea, Protea cynaroides.</title>
        <authorList>
            <person name="Chang J."/>
            <person name="Duong T.A."/>
            <person name="Schoeman C."/>
            <person name="Ma X."/>
            <person name="Roodt D."/>
            <person name="Barker N."/>
            <person name="Li Z."/>
            <person name="Van de Peer Y."/>
            <person name="Mizrachi E."/>
        </authorList>
    </citation>
    <scope>NUCLEOTIDE SEQUENCE</scope>
    <source>
        <tissue evidence="6">Young leaves</tissue>
    </source>
</reference>
<accession>A0A9Q0QRZ2</accession>
<proteinExistence type="inferred from homology"/>
<evidence type="ECO:0000313" key="6">
    <source>
        <dbReference type="EMBL" id="KAJ4969675.1"/>
    </source>
</evidence>
<evidence type="ECO:0008006" key="8">
    <source>
        <dbReference type="Google" id="ProtNLM"/>
    </source>
</evidence>
<dbReference type="OrthoDB" id="1848419at2759"/>
<name>A0A9Q0QRZ2_9MAGN</name>
<keyword evidence="5" id="KW-0732">Signal</keyword>
<dbReference type="InterPro" id="IPR010264">
    <property type="entry name" value="Self-incomp_S1"/>
</dbReference>
<evidence type="ECO:0000256" key="5">
    <source>
        <dbReference type="ARBA" id="ARBA00022729"/>
    </source>
</evidence>
<comment type="caution">
    <text evidence="6">The sequence shown here is derived from an EMBL/GenBank/DDBJ whole genome shotgun (WGS) entry which is preliminary data.</text>
</comment>
<organism evidence="6 7">
    <name type="scientific">Protea cynaroides</name>
    <dbReference type="NCBI Taxonomy" id="273540"/>
    <lineage>
        <taxon>Eukaryota</taxon>
        <taxon>Viridiplantae</taxon>
        <taxon>Streptophyta</taxon>
        <taxon>Embryophyta</taxon>
        <taxon>Tracheophyta</taxon>
        <taxon>Spermatophyta</taxon>
        <taxon>Magnoliopsida</taxon>
        <taxon>Proteales</taxon>
        <taxon>Proteaceae</taxon>
        <taxon>Protea</taxon>
    </lineage>
</organism>
<dbReference type="AlphaFoldDB" id="A0A9Q0QRZ2"/>
<evidence type="ECO:0000256" key="3">
    <source>
        <dbReference type="ARBA" id="ARBA00022471"/>
    </source>
</evidence>
<comment type="similarity">
    <text evidence="2">Belongs to the plant self-incompatibility (S1) protein family.</text>
</comment>
<evidence type="ECO:0000313" key="7">
    <source>
        <dbReference type="Proteomes" id="UP001141806"/>
    </source>
</evidence>
<protein>
    <recommendedName>
        <fullName evidence="8">S-protein homolog</fullName>
    </recommendedName>
</protein>
<dbReference type="GO" id="GO:0060320">
    <property type="term" value="P:rejection of self pollen"/>
    <property type="evidence" value="ECO:0007669"/>
    <property type="project" value="UniProtKB-KW"/>
</dbReference>